<dbReference type="PANTHER" id="PTHR11636">
    <property type="entry name" value="POU DOMAIN"/>
    <property type="match status" value="1"/>
</dbReference>
<feature type="domain" description="Homeobox" evidence="6">
    <location>
        <begin position="450"/>
        <end position="514"/>
    </location>
</feature>
<dbReference type="SUPFAM" id="SSF46689">
    <property type="entry name" value="Homeodomain-like"/>
    <property type="match status" value="2"/>
</dbReference>
<dbReference type="InterPro" id="IPR001356">
    <property type="entry name" value="HD"/>
</dbReference>
<evidence type="ECO:0000256" key="2">
    <source>
        <dbReference type="ARBA" id="ARBA00023155"/>
    </source>
</evidence>
<evidence type="ECO:0000256" key="1">
    <source>
        <dbReference type="ARBA" id="ARBA00023125"/>
    </source>
</evidence>
<dbReference type="GO" id="GO:0000981">
    <property type="term" value="F:DNA-binding transcription factor activity, RNA polymerase II-specific"/>
    <property type="evidence" value="ECO:0007669"/>
    <property type="project" value="TreeGrafter"/>
</dbReference>
<feature type="DNA-binding region" description="Homeobox" evidence="4">
    <location>
        <begin position="452"/>
        <end position="515"/>
    </location>
</feature>
<accession>A0A401SJI7</accession>
<evidence type="ECO:0000256" key="4">
    <source>
        <dbReference type="PROSITE-ProRule" id="PRU00108"/>
    </source>
</evidence>
<protein>
    <recommendedName>
        <fullName evidence="6">Homeobox domain-containing protein</fullName>
    </recommendedName>
</protein>
<feature type="region of interest" description="Disordered" evidence="5">
    <location>
        <begin position="257"/>
        <end position="278"/>
    </location>
</feature>
<dbReference type="InterPro" id="IPR009057">
    <property type="entry name" value="Homeodomain-like_sf"/>
</dbReference>
<feature type="compositionally biased region" description="Basic and acidic residues" evidence="5">
    <location>
        <begin position="342"/>
        <end position="358"/>
    </location>
</feature>
<feature type="region of interest" description="Disordered" evidence="5">
    <location>
        <begin position="68"/>
        <end position="107"/>
    </location>
</feature>
<dbReference type="GO" id="GO:0005634">
    <property type="term" value="C:nucleus"/>
    <property type="evidence" value="ECO:0007669"/>
    <property type="project" value="UniProtKB-SubCell"/>
</dbReference>
<comment type="subcellular location">
    <subcellularLocation>
        <location evidence="4">Nucleus</location>
    </subcellularLocation>
</comment>
<feature type="region of interest" description="Disordered" evidence="5">
    <location>
        <begin position="517"/>
        <end position="536"/>
    </location>
</feature>
<dbReference type="Gene3D" id="1.10.10.60">
    <property type="entry name" value="Homeodomain-like"/>
    <property type="match status" value="2"/>
</dbReference>
<dbReference type="OrthoDB" id="10055960at2759"/>
<dbReference type="SMART" id="SM00389">
    <property type="entry name" value="HOX"/>
    <property type="match status" value="2"/>
</dbReference>
<reference evidence="7 8" key="1">
    <citation type="journal article" date="2018" name="Nat. Ecol. Evol.">
        <title>Shark genomes provide insights into elasmobranch evolution and the origin of vertebrates.</title>
        <authorList>
            <person name="Hara Y"/>
            <person name="Yamaguchi K"/>
            <person name="Onimaru K"/>
            <person name="Kadota M"/>
            <person name="Koyanagi M"/>
            <person name="Keeley SD"/>
            <person name="Tatsumi K"/>
            <person name="Tanaka K"/>
            <person name="Motone F"/>
            <person name="Kageyama Y"/>
            <person name="Nozu R"/>
            <person name="Adachi N"/>
            <person name="Nishimura O"/>
            <person name="Nakagawa R"/>
            <person name="Tanegashima C"/>
            <person name="Kiyatake I"/>
            <person name="Matsumoto R"/>
            <person name="Murakumo K"/>
            <person name="Nishida K"/>
            <person name="Terakita A"/>
            <person name="Kuratani S"/>
            <person name="Sato K"/>
            <person name="Hyodo S Kuraku.S."/>
        </authorList>
    </citation>
    <scope>NUCLEOTIDE SEQUENCE [LARGE SCALE GENOMIC DNA]</scope>
</reference>
<evidence type="ECO:0000313" key="8">
    <source>
        <dbReference type="Proteomes" id="UP000287033"/>
    </source>
</evidence>
<dbReference type="OMA" id="QPCKIEP"/>
<feature type="region of interest" description="Disordered" evidence="5">
    <location>
        <begin position="657"/>
        <end position="676"/>
    </location>
</feature>
<feature type="compositionally biased region" description="Acidic residues" evidence="5">
    <location>
        <begin position="575"/>
        <end position="595"/>
    </location>
</feature>
<dbReference type="InterPro" id="IPR050255">
    <property type="entry name" value="POU_domain_TF"/>
</dbReference>
<dbReference type="PROSITE" id="PS50071">
    <property type="entry name" value="HOMEOBOX_2"/>
    <property type="match status" value="1"/>
</dbReference>
<dbReference type="CDD" id="cd00086">
    <property type="entry name" value="homeodomain"/>
    <property type="match status" value="2"/>
</dbReference>
<dbReference type="AlphaFoldDB" id="A0A401SJI7"/>
<feature type="region of interest" description="Disordered" evidence="5">
    <location>
        <begin position="338"/>
        <end position="358"/>
    </location>
</feature>
<evidence type="ECO:0000256" key="3">
    <source>
        <dbReference type="ARBA" id="ARBA00023242"/>
    </source>
</evidence>
<proteinExistence type="predicted"/>
<feature type="compositionally biased region" description="Polar residues" evidence="5">
    <location>
        <begin position="76"/>
        <end position="107"/>
    </location>
</feature>
<keyword evidence="3 4" id="KW-0539">Nucleus</keyword>
<keyword evidence="8" id="KW-1185">Reference proteome</keyword>
<keyword evidence="2 4" id="KW-0371">Homeobox</keyword>
<evidence type="ECO:0000259" key="6">
    <source>
        <dbReference type="PROSITE" id="PS50071"/>
    </source>
</evidence>
<feature type="compositionally biased region" description="Low complexity" evidence="5">
    <location>
        <begin position="257"/>
        <end position="269"/>
    </location>
</feature>
<comment type="caution">
    <text evidence="7">The sequence shown here is derived from an EMBL/GenBank/DDBJ whole genome shotgun (WGS) entry which is preliminary data.</text>
</comment>
<name>A0A401SJI7_CHIPU</name>
<dbReference type="EMBL" id="BEZZ01000307">
    <property type="protein sequence ID" value="GCC30513.1"/>
    <property type="molecule type" value="Genomic_DNA"/>
</dbReference>
<sequence>MGDCPQMNLRSIFTEEQQRVLQRYYDSGMTNQSKNCFGLIIQCARETGLDFNVVRTWIGNKRRKLNSTKYSLEDPPSTQGPASNSTMGKSETPVKNTSLASPSQSQQTVLTSPCRNVMVTGVFTSTHSASGQVLSQQKDGHRCDIPKGLVHRPIGRTITEMELQQHGTSQRQSVSKNSAISICDKITPGSRSLNVHSPTSTVYSCSTKNYSPAYIQTEVNRVQSAATKSVGGWPKQQFNSTIAELSQCPRKLTCDPSFSRSTSSCSSDSKVNRSTGDSAVSSLQIRDVYSLAGSEQCPKNRGDHSFRNLRQMESGCFSIAMETGDVDEYAREEELASMSSELKNHPRVSEANTPKEMECSNTSLAIQARNMSTGSSQVSARDISGSVFYHSGEFRAPGAKLTLYSNAASSEDSFNLRLPSSSNQRLTPNQSNYQVSGSVLLPCITGSSRKRTLQDRTQFSESDLAVLKKYWDVGMTSLGSICREKIEAVAMESNVDCEIVKTWIGNRRRKYRQLGIELPPARGGPADFSKLPESSSPSLLAIKAETSKVPENSEDNEKSKEDVNFSEGAPSESEQREDEDEEVEEEDDAAEENGDGESVSDGSCSIPTLEKVNDKIKYLENELEKQKQKYLHLQNFTTSLVLAVKTNDTEQQQMLLTNLPPDTECNLDSPGNREQS</sequence>
<evidence type="ECO:0000256" key="5">
    <source>
        <dbReference type="SAM" id="MobiDB-lite"/>
    </source>
</evidence>
<evidence type="ECO:0000313" key="7">
    <source>
        <dbReference type="EMBL" id="GCC30513.1"/>
    </source>
</evidence>
<dbReference type="Proteomes" id="UP000287033">
    <property type="component" value="Unassembled WGS sequence"/>
</dbReference>
<dbReference type="PANTHER" id="PTHR11636:SF80">
    <property type="entry name" value="HIGHLY DIVERGENT HOMEOBOX"/>
    <property type="match status" value="1"/>
</dbReference>
<gene>
    <name evidence="7" type="ORF">chiPu_0008964</name>
</gene>
<keyword evidence="1 4" id="KW-0238">DNA-binding</keyword>
<organism evidence="7 8">
    <name type="scientific">Chiloscyllium punctatum</name>
    <name type="common">Brownbanded bambooshark</name>
    <name type="synonym">Hemiscyllium punctatum</name>
    <dbReference type="NCBI Taxonomy" id="137246"/>
    <lineage>
        <taxon>Eukaryota</taxon>
        <taxon>Metazoa</taxon>
        <taxon>Chordata</taxon>
        <taxon>Craniata</taxon>
        <taxon>Vertebrata</taxon>
        <taxon>Chondrichthyes</taxon>
        <taxon>Elasmobranchii</taxon>
        <taxon>Galeomorphii</taxon>
        <taxon>Galeoidea</taxon>
        <taxon>Orectolobiformes</taxon>
        <taxon>Hemiscylliidae</taxon>
        <taxon>Chiloscyllium</taxon>
    </lineage>
</organism>
<dbReference type="GO" id="GO:0000978">
    <property type="term" value="F:RNA polymerase II cis-regulatory region sequence-specific DNA binding"/>
    <property type="evidence" value="ECO:0007669"/>
    <property type="project" value="TreeGrafter"/>
</dbReference>
<feature type="region of interest" description="Disordered" evidence="5">
    <location>
        <begin position="546"/>
        <end position="607"/>
    </location>
</feature>